<gene>
    <name evidence="1" type="primary">Contig3872.g4136</name>
    <name evidence="1" type="ORF">STYLEM_16906</name>
</gene>
<organism evidence="1 2">
    <name type="scientific">Stylonychia lemnae</name>
    <name type="common">Ciliate</name>
    <dbReference type="NCBI Taxonomy" id="5949"/>
    <lineage>
        <taxon>Eukaryota</taxon>
        <taxon>Sar</taxon>
        <taxon>Alveolata</taxon>
        <taxon>Ciliophora</taxon>
        <taxon>Intramacronucleata</taxon>
        <taxon>Spirotrichea</taxon>
        <taxon>Stichotrichia</taxon>
        <taxon>Sporadotrichida</taxon>
        <taxon>Oxytrichidae</taxon>
        <taxon>Stylonychinae</taxon>
        <taxon>Stylonychia</taxon>
    </lineage>
</organism>
<dbReference type="PANTHER" id="PTHR47725:SF2">
    <property type="entry name" value="UBIQUITIN-LIKE DOMAIN-CONTAINING PROTEIN"/>
    <property type="match status" value="1"/>
</dbReference>
<dbReference type="OrthoDB" id="282419at2759"/>
<evidence type="ECO:0000313" key="1">
    <source>
        <dbReference type="EMBL" id="CDW87793.1"/>
    </source>
</evidence>
<evidence type="ECO:0000313" key="2">
    <source>
        <dbReference type="Proteomes" id="UP000039865"/>
    </source>
</evidence>
<dbReference type="SUPFAM" id="SSF54236">
    <property type="entry name" value="Ubiquitin-like"/>
    <property type="match status" value="1"/>
</dbReference>
<dbReference type="Proteomes" id="UP000039865">
    <property type="component" value="Unassembled WGS sequence"/>
</dbReference>
<keyword evidence="2" id="KW-1185">Reference proteome</keyword>
<reference evidence="1 2" key="1">
    <citation type="submission" date="2014-06" db="EMBL/GenBank/DDBJ databases">
        <authorList>
            <person name="Swart Estienne"/>
        </authorList>
    </citation>
    <scope>NUCLEOTIDE SEQUENCE [LARGE SCALE GENOMIC DNA]</scope>
    <source>
        <strain evidence="1 2">130c</strain>
    </source>
</reference>
<dbReference type="EMBL" id="CCKQ01015943">
    <property type="protein sequence ID" value="CDW87793.1"/>
    <property type="molecule type" value="Genomic_DNA"/>
</dbReference>
<accession>A0A078B2R4</accession>
<protein>
    <submittedName>
        <fullName evidence="1">Uncharacterized protein</fullName>
    </submittedName>
</protein>
<dbReference type="PANTHER" id="PTHR47725">
    <property type="entry name" value="OS03G0364000 PROTEIN"/>
    <property type="match status" value="1"/>
</dbReference>
<dbReference type="InterPro" id="IPR029071">
    <property type="entry name" value="Ubiquitin-like_domsf"/>
</dbReference>
<dbReference type="AlphaFoldDB" id="A0A078B2R4"/>
<proteinExistence type="predicted"/>
<name>A0A078B2R4_STYLE</name>
<dbReference type="InParanoid" id="A0A078B2R4"/>
<dbReference type="Gene3D" id="3.10.20.90">
    <property type="entry name" value="Phosphatidylinositol 3-kinase Catalytic Subunit, Chain A, domain 1"/>
    <property type="match status" value="1"/>
</dbReference>
<sequence>MAGKTNPFDTCIYVRVKRHQQTFFVLCDEFEEVAAFKGRILDMFTQTNAVKLSDDFSVDDIKLFIRNRILENSATCHDQQLFNDSVVYICLKKPNTKDEFEDLADVSGQQFEYEYPPKKKEEPVAQSEDN</sequence>